<name>A0AAN9MWM7_CANGL</name>
<gene>
    <name evidence="1" type="ORF">VNO77_04119</name>
</gene>
<accession>A0AAN9MWM7</accession>
<reference evidence="1 2" key="1">
    <citation type="submission" date="2024-01" db="EMBL/GenBank/DDBJ databases">
        <title>The genomes of 5 underutilized Papilionoideae crops provide insights into root nodulation and disease resistanc.</title>
        <authorList>
            <person name="Jiang F."/>
        </authorList>
    </citation>
    <scope>NUCLEOTIDE SEQUENCE [LARGE SCALE GENOMIC DNA]</scope>
    <source>
        <strain evidence="1">LVBAO_FW01</strain>
        <tissue evidence="1">Leaves</tissue>
    </source>
</reference>
<comment type="caution">
    <text evidence="1">The sequence shown here is derived from an EMBL/GenBank/DDBJ whole genome shotgun (WGS) entry which is preliminary data.</text>
</comment>
<dbReference type="Proteomes" id="UP001367508">
    <property type="component" value="Unassembled WGS sequence"/>
</dbReference>
<evidence type="ECO:0000313" key="1">
    <source>
        <dbReference type="EMBL" id="KAK7362022.1"/>
    </source>
</evidence>
<dbReference type="EMBL" id="JAYMYQ010000001">
    <property type="protein sequence ID" value="KAK7362022.1"/>
    <property type="molecule type" value="Genomic_DNA"/>
</dbReference>
<organism evidence="1 2">
    <name type="scientific">Canavalia gladiata</name>
    <name type="common">Sword bean</name>
    <name type="synonym">Dolichos gladiatus</name>
    <dbReference type="NCBI Taxonomy" id="3824"/>
    <lineage>
        <taxon>Eukaryota</taxon>
        <taxon>Viridiplantae</taxon>
        <taxon>Streptophyta</taxon>
        <taxon>Embryophyta</taxon>
        <taxon>Tracheophyta</taxon>
        <taxon>Spermatophyta</taxon>
        <taxon>Magnoliopsida</taxon>
        <taxon>eudicotyledons</taxon>
        <taxon>Gunneridae</taxon>
        <taxon>Pentapetalae</taxon>
        <taxon>rosids</taxon>
        <taxon>fabids</taxon>
        <taxon>Fabales</taxon>
        <taxon>Fabaceae</taxon>
        <taxon>Papilionoideae</taxon>
        <taxon>50 kb inversion clade</taxon>
        <taxon>NPAAA clade</taxon>
        <taxon>indigoferoid/millettioid clade</taxon>
        <taxon>Phaseoleae</taxon>
        <taxon>Canavalia</taxon>
    </lineage>
</organism>
<dbReference type="AlphaFoldDB" id="A0AAN9MWM7"/>
<proteinExistence type="predicted"/>
<evidence type="ECO:0000313" key="2">
    <source>
        <dbReference type="Proteomes" id="UP001367508"/>
    </source>
</evidence>
<sequence length="131" mass="14710">MYYAINVPVYSFHARFAEWQTPKDLLGNHKGTSVQFEAAGHAYYKVVKKTDGHHCHAKLGSLVNRATRKGRLLATCSQRGQFVGTSYQKTLKDVGPAIHLSAKLPLENVVTVRPHVQRDVYVQNTVDMNQC</sequence>
<keyword evidence="2" id="KW-1185">Reference proteome</keyword>
<protein>
    <submittedName>
        <fullName evidence="1">Uncharacterized protein</fullName>
    </submittedName>
</protein>